<dbReference type="InterPro" id="IPR027417">
    <property type="entry name" value="P-loop_NTPase"/>
</dbReference>
<dbReference type="SUPFAM" id="SSF52540">
    <property type="entry name" value="P-loop containing nucleoside triphosphate hydrolases"/>
    <property type="match status" value="1"/>
</dbReference>
<dbReference type="Gene3D" id="3.40.50.300">
    <property type="entry name" value="P-loop containing nucleotide triphosphate hydrolases"/>
    <property type="match status" value="2"/>
</dbReference>
<evidence type="ECO:0008006" key="4">
    <source>
        <dbReference type="Google" id="ProtNLM"/>
    </source>
</evidence>
<organism evidence="2 3">
    <name type="scientific">Aeromonas rivipollensis</name>
    <dbReference type="NCBI Taxonomy" id="948519"/>
    <lineage>
        <taxon>Bacteria</taxon>
        <taxon>Pseudomonadati</taxon>
        <taxon>Pseudomonadota</taxon>
        <taxon>Gammaproteobacteria</taxon>
        <taxon>Aeromonadales</taxon>
        <taxon>Aeromonadaceae</taxon>
        <taxon>Aeromonas</taxon>
    </lineage>
</organism>
<feature type="coiled-coil region" evidence="1">
    <location>
        <begin position="364"/>
        <end position="398"/>
    </location>
</feature>
<gene>
    <name evidence="2" type="ORF">G4911_02175</name>
</gene>
<dbReference type="RefSeq" id="WP_163147252.1">
    <property type="nucleotide sequence ID" value="NZ_JAAIKZ010000003.1"/>
</dbReference>
<dbReference type="EMBL" id="JAAIKZ010000003">
    <property type="protein sequence ID" value="NEX73585.1"/>
    <property type="molecule type" value="Genomic_DNA"/>
</dbReference>
<sequence>MLRINKILLRGNGVKDAFVDFDSGANILAGESDTGKSFLIRCLDYILGAEQLKKPLKVAAAYTHLFVEFENSNNEVLTLERALDGGKLLAHYVPTRDIRDKGEIIAPVRKGKSKGPDVTSIFFPFAGIKEAKLRKNVLGETQRLSVRTLSPLFLVDEVSIIDEHSPITGRPSFDDTARKRTFSYLLTGKDDDGIVAAEKGEIVKAKLQAKLEVVQELIRPLEERFGAGPNSVPIALGSDDDLDDVIAKLTEEVEAATTAISRLHEETQVTTALALRAESQLLGVAEIQSRYSLLDERYHSDLKRLDFLAEGSHYFESLQEVPCPLCGQQLTLPHHHGERTQTLMSSDEIRRSAIAEAAKIHAYLVDLQKAMVSVDHRKSELEKEKNVAQAALKNLQENLTRNLTPLLASTAEHLEELFERRAERDAEQTDLQRWIELHKRQKDIQKSLVDSNQPKPEWGGLSSQSLSSLCTEIEAVLTEWKWGSAPRVTFDEKEYDIVVDGQPRQSHGKGVRAILYSAFIIGLLRYCVNNGLPHPGLVVIDSPLTSYKKKDAATVSGLNEPVSEGVEAGFWHSLTLLPKHLQIIVIENKEPPASVAKEVHYEWFAGDYAGAEERAALIPVPSGLSAIS</sequence>
<comment type="caution">
    <text evidence="2">The sequence shown here is derived from an EMBL/GenBank/DDBJ whole genome shotgun (WGS) entry which is preliminary data.</text>
</comment>
<dbReference type="Proteomes" id="UP000480681">
    <property type="component" value="Unassembled WGS sequence"/>
</dbReference>
<proteinExistence type="predicted"/>
<accession>A0AAW9Y7N6</accession>
<evidence type="ECO:0000313" key="2">
    <source>
        <dbReference type="EMBL" id="NEX73585.1"/>
    </source>
</evidence>
<evidence type="ECO:0000256" key="1">
    <source>
        <dbReference type="SAM" id="Coils"/>
    </source>
</evidence>
<dbReference type="AlphaFoldDB" id="A0AAW9Y7N6"/>
<name>A0AAW9Y7N6_9GAMM</name>
<feature type="coiled-coil region" evidence="1">
    <location>
        <begin position="204"/>
        <end position="266"/>
    </location>
</feature>
<protein>
    <recommendedName>
        <fullName evidence="4">Rad50/SbcC-type AAA domain-containing protein</fullName>
    </recommendedName>
</protein>
<reference evidence="2 3" key="1">
    <citation type="submission" date="2020-02" db="EMBL/GenBank/DDBJ databases">
        <title>Genome sequencing of Aeromonas rivipollensis.</title>
        <authorList>
            <person name="Fono-Tamo Ubani E.K."/>
            <person name="Lekota K.E."/>
        </authorList>
    </citation>
    <scope>NUCLEOTIDE SEQUENCE [LARGE SCALE GENOMIC DNA]</scope>
    <source>
        <strain evidence="2 3">G87</strain>
    </source>
</reference>
<keyword evidence="1" id="KW-0175">Coiled coil</keyword>
<evidence type="ECO:0000313" key="3">
    <source>
        <dbReference type="Proteomes" id="UP000480681"/>
    </source>
</evidence>